<feature type="domain" description="HTH tetR-type" evidence="3">
    <location>
        <begin position="1"/>
        <end position="61"/>
    </location>
</feature>
<dbReference type="EMBL" id="JBHSAF010000003">
    <property type="protein sequence ID" value="MFC3912871.1"/>
    <property type="molecule type" value="Genomic_DNA"/>
</dbReference>
<keyword evidence="1 2" id="KW-0238">DNA-binding</keyword>
<protein>
    <submittedName>
        <fullName evidence="4">TetR/AcrR family transcriptional regulator</fullName>
    </submittedName>
</protein>
<accession>A0ABV8CL27</accession>
<dbReference type="Gene3D" id="1.10.357.10">
    <property type="entry name" value="Tetracycline Repressor, domain 2"/>
    <property type="match status" value="1"/>
</dbReference>
<evidence type="ECO:0000313" key="4">
    <source>
        <dbReference type="EMBL" id="MFC3912871.1"/>
    </source>
</evidence>
<name>A0ABV8CL27_9GAMM</name>
<proteinExistence type="predicted"/>
<dbReference type="Pfam" id="PF22604">
    <property type="entry name" value="TetR_HI_0893_C"/>
    <property type="match status" value="1"/>
</dbReference>
<dbReference type="Proteomes" id="UP001595692">
    <property type="component" value="Unassembled WGS sequence"/>
</dbReference>
<organism evidence="4 5">
    <name type="scientific">Pseudaeromonas sharmana</name>
    <dbReference type="NCBI Taxonomy" id="328412"/>
    <lineage>
        <taxon>Bacteria</taxon>
        <taxon>Pseudomonadati</taxon>
        <taxon>Pseudomonadota</taxon>
        <taxon>Gammaproteobacteria</taxon>
        <taxon>Aeromonadales</taxon>
        <taxon>Aeromonadaceae</taxon>
        <taxon>Pseudaeromonas</taxon>
    </lineage>
</organism>
<evidence type="ECO:0000259" key="3">
    <source>
        <dbReference type="PROSITE" id="PS50977"/>
    </source>
</evidence>
<dbReference type="PROSITE" id="PS50977">
    <property type="entry name" value="HTH_TETR_2"/>
    <property type="match status" value="1"/>
</dbReference>
<dbReference type="SUPFAM" id="SSF48498">
    <property type="entry name" value="Tetracyclin repressor-like, C-terminal domain"/>
    <property type="match status" value="1"/>
</dbReference>
<dbReference type="Pfam" id="PF00440">
    <property type="entry name" value="TetR_N"/>
    <property type="match status" value="1"/>
</dbReference>
<keyword evidence="5" id="KW-1185">Reference proteome</keyword>
<dbReference type="PANTHER" id="PTHR43479">
    <property type="entry name" value="ACREF/ENVCD OPERON REPRESSOR-RELATED"/>
    <property type="match status" value="1"/>
</dbReference>
<dbReference type="InterPro" id="IPR036271">
    <property type="entry name" value="Tet_transcr_reg_TetR-rel_C_sf"/>
</dbReference>
<evidence type="ECO:0000256" key="2">
    <source>
        <dbReference type="PROSITE-ProRule" id="PRU00335"/>
    </source>
</evidence>
<gene>
    <name evidence="4" type="ORF">ACFOSS_05245</name>
</gene>
<evidence type="ECO:0000256" key="1">
    <source>
        <dbReference type="ARBA" id="ARBA00023125"/>
    </source>
</evidence>
<sequence length="196" mass="22916">MDKRTRLMQVALRLFIEQGFHGCSVQNMAQQAGMATGSFYRYFSSKEELIHQLYRSSMQHICDILFQQVDLNVTSYANYRQMWFNGCQGIQDHADVMLFKDLYERTPFFTEEVRAWTRAQWQPLDDFFQRGIDQGLFRNMPPCLLGALSLATVQCVQHEHKFYDFDLNDSLREHMAEASWQSILASPSSSSGREQQ</sequence>
<reference evidence="5" key="1">
    <citation type="journal article" date="2019" name="Int. J. Syst. Evol. Microbiol.">
        <title>The Global Catalogue of Microorganisms (GCM) 10K type strain sequencing project: providing services to taxonomists for standard genome sequencing and annotation.</title>
        <authorList>
            <consortium name="The Broad Institute Genomics Platform"/>
            <consortium name="The Broad Institute Genome Sequencing Center for Infectious Disease"/>
            <person name="Wu L."/>
            <person name="Ma J."/>
        </authorList>
    </citation>
    <scope>NUCLEOTIDE SEQUENCE [LARGE SCALE GENOMIC DNA]</scope>
    <source>
        <strain evidence="5">CCUG 54939</strain>
    </source>
</reference>
<dbReference type="InterPro" id="IPR009057">
    <property type="entry name" value="Homeodomain-like_sf"/>
</dbReference>
<dbReference type="InterPro" id="IPR050624">
    <property type="entry name" value="HTH-type_Tx_Regulator"/>
</dbReference>
<evidence type="ECO:0000313" key="5">
    <source>
        <dbReference type="Proteomes" id="UP001595692"/>
    </source>
</evidence>
<dbReference type="PANTHER" id="PTHR43479:SF11">
    <property type="entry name" value="ACREF_ENVCD OPERON REPRESSOR-RELATED"/>
    <property type="match status" value="1"/>
</dbReference>
<dbReference type="InterPro" id="IPR001647">
    <property type="entry name" value="HTH_TetR"/>
</dbReference>
<dbReference type="PRINTS" id="PR00455">
    <property type="entry name" value="HTHTETR"/>
</dbReference>
<feature type="DNA-binding region" description="H-T-H motif" evidence="2">
    <location>
        <begin position="24"/>
        <end position="43"/>
    </location>
</feature>
<dbReference type="InterPro" id="IPR054422">
    <property type="entry name" value="TetR-like_HI_0893_C"/>
</dbReference>
<dbReference type="RefSeq" id="WP_377151079.1">
    <property type="nucleotide sequence ID" value="NZ_JBHSAF010000003.1"/>
</dbReference>
<comment type="caution">
    <text evidence="4">The sequence shown here is derived from an EMBL/GenBank/DDBJ whole genome shotgun (WGS) entry which is preliminary data.</text>
</comment>
<dbReference type="SUPFAM" id="SSF46689">
    <property type="entry name" value="Homeodomain-like"/>
    <property type="match status" value="1"/>
</dbReference>